<evidence type="ECO:0000256" key="1">
    <source>
        <dbReference type="ARBA" id="ARBA00007090"/>
    </source>
</evidence>
<keyword evidence="5" id="KW-0328">Glycosyltransferase</keyword>
<feature type="compositionally biased region" description="Polar residues" evidence="14">
    <location>
        <begin position="742"/>
        <end position="761"/>
    </location>
</feature>
<dbReference type="Pfam" id="PF00905">
    <property type="entry name" value="Transpeptidase"/>
    <property type="match status" value="1"/>
</dbReference>
<feature type="compositionally biased region" description="Basic and acidic residues" evidence="14">
    <location>
        <begin position="767"/>
        <end position="781"/>
    </location>
</feature>
<protein>
    <submittedName>
        <fullName evidence="17">Transglycosylase domain-containing protein</fullName>
    </submittedName>
</protein>
<dbReference type="PANTHER" id="PTHR32282:SF33">
    <property type="entry name" value="PEPTIDOGLYCAN GLYCOSYLTRANSFERASE"/>
    <property type="match status" value="1"/>
</dbReference>
<dbReference type="GO" id="GO:0008360">
    <property type="term" value="P:regulation of cell shape"/>
    <property type="evidence" value="ECO:0007669"/>
    <property type="project" value="UniProtKB-KW"/>
</dbReference>
<evidence type="ECO:0000313" key="17">
    <source>
        <dbReference type="EMBL" id="MBF4163214.1"/>
    </source>
</evidence>
<comment type="catalytic activity">
    <reaction evidence="13">
        <text>[GlcNAc-(1-&gt;4)-Mur2Ac(oyl-L-Ala-gamma-D-Glu-L-Lys-D-Ala-D-Ala)](n)-di-trans,octa-cis-undecaprenyl diphosphate + beta-D-GlcNAc-(1-&gt;4)-Mur2Ac(oyl-L-Ala-gamma-D-Glu-L-Lys-D-Ala-D-Ala)-di-trans,octa-cis-undecaprenyl diphosphate = [GlcNAc-(1-&gt;4)-Mur2Ac(oyl-L-Ala-gamma-D-Glu-L-Lys-D-Ala-D-Ala)](n+1)-di-trans,octa-cis-undecaprenyl diphosphate + di-trans,octa-cis-undecaprenyl diphosphate + H(+)</text>
        <dbReference type="Rhea" id="RHEA:23708"/>
        <dbReference type="Rhea" id="RHEA-COMP:9602"/>
        <dbReference type="Rhea" id="RHEA-COMP:9603"/>
        <dbReference type="ChEBI" id="CHEBI:15378"/>
        <dbReference type="ChEBI" id="CHEBI:58405"/>
        <dbReference type="ChEBI" id="CHEBI:60033"/>
        <dbReference type="ChEBI" id="CHEBI:78435"/>
        <dbReference type="EC" id="2.4.99.28"/>
    </reaction>
</comment>
<comment type="similarity">
    <text evidence="1">In the C-terminal section; belongs to the transpeptidase family.</text>
</comment>
<organism evidence="17 18">
    <name type="scientific">Nocardioides acrostichi</name>
    <dbReference type="NCBI Taxonomy" id="2784339"/>
    <lineage>
        <taxon>Bacteria</taxon>
        <taxon>Bacillati</taxon>
        <taxon>Actinomycetota</taxon>
        <taxon>Actinomycetes</taxon>
        <taxon>Propionibacteriales</taxon>
        <taxon>Nocardioidaceae</taxon>
        <taxon>Nocardioides</taxon>
    </lineage>
</organism>
<evidence type="ECO:0000256" key="6">
    <source>
        <dbReference type="ARBA" id="ARBA00022679"/>
    </source>
</evidence>
<feature type="compositionally biased region" description="Basic residues" evidence="14">
    <location>
        <begin position="782"/>
        <end position="793"/>
    </location>
</feature>
<dbReference type="GO" id="GO:0030288">
    <property type="term" value="C:outer membrane-bounded periplasmic space"/>
    <property type="evidence" value="ECO:0007669"/>
    <property type="project" value="TreeGrafter"/>
</dbReference>
<comment type="catalytic activity">
    <reaction evidence="12">
        <text>Preferential cleavage: (Ac)2-L-Lys-D-Ala-|-D-Ala. Also transpeptidation of peptidyl-alanyl moieties that are N-acyl substituents of D-alanine.</text>
        <dbReference type="EC" id="3.4.16.4"/>
    </reaction>
</comment>
<dbReference type="GO" id="GO:0006508">
    <property type="term" value="P:proteolysis"/>
    <property type="evidence" value="ECO:0007669"/>
    <property type="project" value="UniProtKB-KW"/>
</dbReference>
<dbReference type="Gene3D" id="1.10.3810.10">
    <property type="entry name" value="Biosynthetic peptidoglycan transglycosylase-like"/>
    <property type="match status" value="1"/>
</dbReference>
<accession>A0A930V3B2</accession>
<dbReference type="SUPFAM" id="SSF56601">
    <property type="entry name" value="beta-lactamase/transpeptidase-like"/>
    <property type="match status" value="1"/>
</dbReference>
<feature type="region of interest" description="Disordered" evidence="14">
    <location>
        <begin position="742"/>
        <end position="793"/>
    </location>
</feature>
<evidence type="ECO:0000256" key="12">
    <source>
        <dbReference type="ARBA" id="ARBA00034000"/>
    </source>
</evidence>
<dbReference type="Gene3D" id="3.40.710.10">
    <property type="entry name" value="DD-peptidase/beta-lactamase superfamily"/>
    <property type="match status" value="1"/>
</dbReference>
<feature type="domain" description="PASTA" evidence="16">
    <location>
        <begin position="694"/>
        <end position="759"/>
    </location>
</feature>
<keyword evidence="10" id="KW-0511">Multifunctional enzyme</keyword>
<dbReference type="InterPro" id="IPR001264">
    <property type="entry name" value="Glyco_trans_51"/>
</dbReference>
<dbReference type="SUPFAM" id="SSF53955">
    <property type="entry name" value="Lysozyme-like"/>
    <property type="match status" value="1"/>
</dbReference>
<keyword evidence="4" id="KW-0645">Protease</keyword>
<proteinExistence type="inferred from homology"/>
<keyword evidence="7" id="KW-0378">Hydrolase</keyword>
<evidence type="ECO:0000313" key="18">
    <source>
        <dbReference type="Proteomes" id="UP000656804"/>
    </source>
</evidence>
<dbReference type="PANTHER" id="PTHR32282">
    <property type="entry name" value="BINDING PROTEIN TRANSPEPTIDASE, PUTATIVE-RELATED"/>
    <property type="match status" value="1"/>
</dbReference>
<dbReference type="InterPro" id="IPR023346">
    <property type="entry name" value="Lysozyme-like_dom_sf"/>
</dbReference>
<keyword evidence="15" id="KW-0472">Membrane</keyword>
<evidence type="ECO:0000256" key="2">
    <source>
        <dbReference type="ARBA" id="ARBA00007739"/>
    </source>
</evidence>
<evidence type="ECO:0000256" key="13">
    <source>
        <dbReference type="ARBA" id="ARBA00049902"/>
    </source>
</evidence>
<dbReference type="EMBL" id="JADIVZ010000010">
    <property type="protein sequence ID" value="MBF4163214.1"/>
    <property type="molecule type" value="Genomic_DNA"/>
</dbReference>
<dbReference type="SMART" id="SM00740">
    <property type="entry name" value="PASTA"/>
    <property type="match status" value="1"/>
</dbReference>
<keyword evidence="3" id="KW-0121">Carboxypeptidase</keyword>
<evidence type="ECO:0000256" key="15">
    <source>
        <dbReference type="SAM" id="Phobius"/>
    </source>
</evidence>
<evidence type="ECO:0000256" key="11">
    <source>
        <dbReference type="ARBA" id="ARBA00023316"/>
    </source>
</evidence>
<feature type="transmembrane region" description="Helical" evidence="15">
    <location>
        <begin position="20"/>
        <end position="46"/>
    </location>
</feature>
<dbReference type="Pfam" id="PF03793">
    <property type="entry name" value="PASTA"/>
    <property type="match status" value="1"/>
</dbReference>
<keyword evidence="11" id="KW-0961">Cell wall biogenesis/degradation</keyword>
<dbReference type="GO" id="GO:0008658">
    <property type="term" value="F:penicillin binding"/>
    <property type="evidence" value="ECO:0007669"/>
    <property type="project" value="InterPro"/>
</dbReference>
<comment type="caution">
    <text evidence="17">The sequence shown here is derived from an EMBL/GenBank/DDBJ whole genome shotgun (WGS) entry which is preliminary data.</text>
</comment>
<dbReference type="Gene3D" id="3.30.10.20">
    <property type="match status" value="1"/>
</dbReference>
<dbReference type="InterPro" id="IPR050396">
    <property type="entry name" value="Glycosyltr_51/Transpeptidase"/>
</dbReference>
<reference evidence="17" key="1">
    <citation type="submission" date="2020-11" db="EMBL/GenBank/DDBJ databases">
        <title>Nocardioides sp. CBS4Y-1, whole genome shotgun sequence.</title>
        <authorList>
            <person name="Tuo L."/>
        </authorList>
    </citation>
    <scope>NUCLEOTIDE SEQUENCE</scope>
    <source>
        <strain evidence="17">CBS4Y-1</strain>
    </source>
</reference>
<dbReference type="CDD" id="cd06577">
    <property type="entry name" value="PASTA_pknB"/>
    <property type="match status" value="1"/>
</dbReference>
<evidence type="ECO:0000259" key="16">
    <source>
        <dbReference type="PROSITE" id="PS51178"/>
    </source>
</evidence>
<dbReference type="InterPro" id="IPR001460">
    <property type="entry name" value="PCN-bd_Tpept"/>
</dbReference>
<evidence type="ECO:0000256" key="10">
    <source>
        <dbReference type="ARBA" id="ARBA00023268"/>
    </source>
</evidence>
<dbReference type="FunFam" id="1.10.3810.10:FF:000001">
    <property type="entry name" value="Penicillin-binding protein 1A"/>
    <property type="match status" value="1"/>
</dbReference>
<name>A0A930V3B2_9ACTN</name>
<keyword evidence="9" id="KW-0573">Peptidoglycan synthesis</keyword>
<comment type="similarity">
    <text evidence="2">In the N-terminal section; belongs to the glycosyltransferase 51 family.</text>
</comment>
<dbReference type="PROSITE" id="PS51178">
    <property type="entry name" value="PASTA"/>
    <property type="match status" value="1"/>
</dbReference>
<evidence type="ECO:0000256" key="5">
    <source>
        <dbReference type="ARBA" id="ARBA00022676"/>
    </source>
</evidence>
<sequence length="793" mass="84038">MSEPRSTARTAGRVVSHLGVMALVSVVLGVVVAGLAIPFAGVAGIGTRNLADTMDQLPAQLETGTLDQRTTILDRNGDVLATVYDQNRVEVPLSQVSRKMVKAMLATEDARFYQHGALDLQGTLRAFITNQAESGTVQGGSSITQQLVKQTLLYQAGDNKKEQAAATADTYARKLQELRYAVALEQNHSKDWILQRYLNTVYFGDGAYGIQSAAKHFFNVNASDLSLLQSATLAGLVRNPSGYDPIDDPQAATNRRNVVLQRMVSVGIIKQRRANKLSKRDLGLDPQRTTNGCTQSTAPFFCQYVINYLKTDPALGDNRKARENLIETGGLTIKTTLAPNYQKAADTAVSSHVYPTDQAIGGLAMVQPGTGEVFAIAQSRPMGTDKAKGQSYINYTVPKRYGNSGGFQPGSTFKAFVLAAAIEKGVPLSKTIYSPPHIDVPQNSFKVCGGKNYQSTADYPVNNSTDPGTSNPNLYQGTQYSVNTFFVQLEQQIGLCKPYKLAKRMGITGLQDTNKWMVPSFTLGVASVSPLEMADAYATFAARGLYCSPRPVTSISDANGNELKTYPAKCRQVMQNSTADAVNDILTGVIAPGGFASAQQLDSPAAGKTGTTQDGKSVWFVGYTPDMAAAAMIAGANQYGTPISLTYQTVGGRTIYSASGSGYAAPIWGDAMKAIMGQLPNDSFVAPNASDVAGVPTTVPDVYGRSLDGARKQLEAAGFTVAYGSYINSTYPEGTVAATSPSVGSTAPSGSTITILQSNGTPPAPSKPDKPKKSGGGDKNKPGKGKNKGRGRG</sequence>
<evidence type="ECO:0000256" key="4">
    <source>
        <dbReference type="ARBA" id="ARBA00022670"/>
    </source>
</evidence>
<evidence type="ECO:0000256" key="14">
    <source>
        <dbReference type="SAM" id="MobiDB-lite"/>
    </source>
</evidence>
<dbReference type="InterPro" id="IPR036950">
    <property type="entry name" value="PBP_transglycosylase"/>
</dbReference>
<keyword evidence="18" id="KW-1185">Reference proteome</keyword>
<dbReference type="GO" id="GO:0009252">
    <property type="term" value="P:peptidoglycan biosynthetic process"/>
    <property type="evidence" value="ECO:0007669"/>
    <property type="project" value="UniProtKB-KW"/>
</dbReference>
<evidence type="ECO:0000256" key="3">
    <source>
        <dbReference type="ARBA" id="ARBA00022645"/>
    </source>
</evidence>
<dbReference type="InterPro" id="IPR012338">
    <property type="entry name" value="Beta-lactam/transpept-like"/>
</dbReference>
<dbReference type="Proteomes" id="UP000656804">
    <property type="component" value="Unassembled WGS sequence"/>
</dbReference>
<evidence type="ECO:0000256" key="8">
    <source>
        <dbReference type="ARBA" id="ARBA00022960"/>
    </source>
</evidence>
<dbReference type="Pfam" id="PF00912">
    <property type="entry name" value="Transgly"/>
    <property type="match status" value="1"/>
</dbReference>
<keyword evidence="8" id="KW-0133">Cell shape</keyword>
<dbReference type="InterPro" id="IPR005543">
    <property type="entry name" value="PASTA_dom"/>
</dbReference>
<dbReference type="GO" id="GO:0071555">
    <property type="term" value="P:cell wall organization"/>
    <property type="evidence" value="ECO:0007669"/>
    <property type="project" value="UniProtKB-KW"/>
</dbReference>
<keyword evidence="6" id="KW-0808">Transferase</keyword>
<keyword evidence="15" id="KW-0812">Transmembrane</keyword>
<keyword evidence="15" id="KW-1133">Transmembrane helix</keyword>
<gene>
    <name evidence="17" type="ORF">ISG29_16100</name>
</gene>
<dbReference type="RefSeq" id="WP_194504477.1">
    <property type="nucleotide sequence ID" value="NZ_JADIVZ010000010.1"/>
</dbReference>
<dbReference type="AlphaFoldDB" id="A0A930V3B2"/>
<evidence type="ECO:0000256" key="9">
    <source>
        <dbReference type="ARBA" id="ARBA00022984"/>
    </source>
</evidence>
<dbReference type="GO" id="GO:0008955">
    <property type="term" value="F:peptidoglycan glycosyltransferase activity"/>
    <property type="evidence" value="ECO:0007669"/>
    <property type="project" value="UniProtKB-EC"/>
</dbReference>
<dbReference type="GO" id="GO:0009002">
    <property type="term" value="F:serine-type D-Ala-D-Ala carboxypeptidase activity"/>
    <property type="evidence" value="ECO:0007669"/>
    <property type="project" value="UniProtKB-EC"/>
</dbReference>
<evidence type="ECO:0000256" key="7">
    <source>
        <dbReference type="ARBA" id="ARBA00022801"/>
    </source>
</evidence>